<dbReference type="RefSeq" id="WP_283440692.1">
    <property type="nucleotide sequence ID" value="NZ_FXUL01000001.1"/>
</dbReference>
<feature type="chain" id="PRO_5045581710" evidence="2">
    <location>
        <begin position="28"/>
        <end position="175"/>
    </location>
</feature>
<feature type="signal peptide" evidence="2">
    <location>
        <begin position="1"/>
        <end position="27"/>
    </location>
</feature>
<feature type="domain" description="Thioredoxin" evidence="3">
    <location>
        <begin position="34"/>
        <end position="175"/>
    </location>
</feature>
<dbReference type="Proteomes" id="UP001158049">
    <property type="component" value="Unassembled WGS sequence"/>
</dbReference>
<protein>
    <submittedName>
        <fullName evidence="4">Thiol-disulfide isomerase or thioredoxin</fullName>
    </submittedName>
</protein>
<accession>A0ABY1PSQ1</accession>
<keyword evidence="1" id="KW-0676">Redox-active center</keyword>
<evidence type="ECO:0000256" key="1">
    <source>
        <dbReference type="ARBA" id="ARBA00023284"/>
    </source>
</evidence>
<dbReference type="Pfam" id="PF00578">
    <property type="entry name" value="AhpC-TSA"/>
    <property type="match status" value="1"/>
</dbReference>
<dbReference type="PANTHER" id="PTHR42852:SF13">
    <property type="entry name" value="PROTEIN DIPZ"/>
    <property type="match status" value="1"/>
</dbReference>
<dbReference type="Gene3D" id="3.40.30.10">
    <property type="entry name" value="Glutaredoxin"/>
    <property type="match status" value="1"/>
</dbReference>
<dbReference type="PROSITE" id="PS51257">
    <property type="entry name" value="PROKAR_LIPOPROTEIN"/>
    <property type="match status" value="1"/>
</dbReference>
<dbReference type="InterPro" id="IPR050553">
    <property type="entry name" value="Thioredoxin_ResA/DsbE_sf"/>
</dbReference>
<dbReference type="InterPro" id="IPR000866">
    <property type="entry name" value="AhpC/TSA"/>
</dbReference>
<sequence length="175" mass="19279">MMKYHPLPAFLSACAVSACLFGGHAQAASWKAFSAEGGQAPAPLVLPDLAGRDVDLSAFKGEVVLVNFWATWCEPCREEMPSLQRLQQKLGGRGLRVLAVNVGEGVPRIKQFLERTPVSLTMLRDADSDVMKAWRVRMLPASFLVDRHGMLRYQIVGEADYDDPAQQAPVLELLK</sequence>
<evidence type="ECO:0000259" key="3">
    <source>
        <dbReference type="PROSITE" id="PS51352"/>
    </source>
</evidence>
<evidence type="ECO:0000313" key="4">
    <source>
        <dbReference type="EMBL" id="SMP45701.1"/>
    </source>
</evidence>
<dbReference type="PROSITE" id="PS51352">
    <property type="entry name" value="THIOREDOXIN_2"/>
    <property type="match status" value="1"/>
</dbReference>
<dbReference type="EMBL" id="FXUL01000001">
    <property type="protein sequence ID" value="SMP45701.1"/>
    <property type="molecule type" value="Genomic_DNA"/>
</dbReference>
<dbReference type="CDD" id="cd02966">
    <property type="entry name" value="TlpA_like_family"/>
    <property type="match status" value="1"/>
</dbReference>
<comment type="caution">
    <text evidence="4">The sequence shown here is derived from an EMBL/GenBank/DDBJ whole genome shotgun (WGS) entry which is preliminary data.</text>
</comment>
<organism evidence="4 5">
    <name type="scientific">Noviherbaspirillum suwonense</name>
    <dbReference type="NCBI Taxonomy" id="1224511"/>
    <lineage>
        <taxon>Bacteria</taxon>
        <taxon>Pseudomonadati</taxon>
        <taxon>Pseudomonadota</taxon>
        <taxon>Betaproteobacteria</taxon>
        <taxon>Burkholderiales</taxon>
        <taxon>Oxalobacteraceae</taxon>
        <taxon>Noviherbaspirillum</taxon>
    </lineage>
</organism>
<name>A0ABY1PSQ1_9BURK</name>
<keyword evidence="2" id="KW-0732">Signal</keyword>
<dbReference type="InterPro" id="IPR036249">
    <property type="entry name" value="Thioredoxin-like_sf"/>
</dbReference>
<dbReference type="PROSITE" id="PS00194">
    <property type="entry name" value="THIOREDOXIN_1"/>
    <property type="match status" value="1"/>
</dbReference>
<reference evidence="4 5" key="1">
    <citation type="submission" date="2017-05" db="EMBL/GenBank/DDBJ databases">
        <authorList>
            <person name="Varghese N."/>
            <person name="Submissions S."/>
        </authorList>
    </citation>
    <scope>NUCLEOTIDE SEQUENCE [LARGE SCALE GENOMIC DNA]</scope>
    <source>
        <strain evidence="4 5">DSM 26001</strain>
    </source>
</reference>
<keyword evidence="5" id="KW-1185">Reference proteome</keyword>
<evidence type="ECO:0000256" key="2">
    <source>
        <dbReference type="SAM" id="SignalP"/>
    </source>
</evidence>
<proteinExistence type="predicted"/>
<dbReference type="PANTHER" id="PTHR42852">
    <property type="entry name" value="THIOL:DISULFIDE INTERCHANGE PROTEIN DSBE"/>
    <property type="match status" value="1"/>
</dbReference>
<evidence type="ECO:0000313" key="5">
    <source>
        <dbReference type="Proteomes" id="UP001158049"/>
    </source>
</evidence>
<keyword evidence="4" id="KW-0413">Isomerase</keyword>
<dbReference type="InterPro" id="IPR017937">
    <property type="entry name" value="Thioredoxin_CS"/>
</dbReference>
<dbReference type="GO" id="GO:0016853">
    <property type="term" value="F:isomerase activity"/>
    <property type="evidence" value="ECO:0007669"/>
    <property type="project" value="UniProtKB-KW"/>
</dbReference>
<dbReference type="InterPro" id="IPR013766">
    <property type="entry name" value="Thioredoxin_domain"/>
</dbReference>
<gene>
    <name evidence="4" type="ORF">SAMN06295970_101549</name>
</gene>
<dbReference type="SUPFAM" id="SSF52833">
    <property type="entry name" value="Thioredoxin-like"/>
    <property type="match status" value="1"/>
</dbReference>